<dbReference type="PANTHER" id="PTHR33491">
    <property type="entry name" value="OSJNBA0016N04.9 PROTEIN"/>
    <property type="match status" value="1"/>
</dbReference>
<keyword evidence="2 5" id="KW-0732">Signal</keyword>
<dbReference type="SMART" id="SM00181">
    <property type="entry name" value="EGF"/>
    <property type="match status" value="2"/>
</dbReference>
<keyword evidence="8" id="KW-1185">Reference proteome</keyword>
<evidence type="ECO:0000259" key="6">
    <source>
        <dbReference type="PROSITE" id="PS50026"/>
    </source>
</evidence>
<evidence type="ECO:0000256" key="3">
    <source>
        <dbReference type="ARBA" id="ARBA00023157"/>
    </source>
</evidence>
<protein>
    <recommendedName>
        <fullName evidence="6">EGF-like domain-containing protein</fullName>
    </recommendedName>
</protein>
<dbReference type="InterPro" id="IPR001881">
    <property type="entry name" value="EGF-like_Ca-bd_dom"/>
</dbReference>
<comment type="caution">
    <text evidence="4">Lacks conserved residue(s) required for the propagation of feature annotation.</text>
</comment>
<evidence type="ECO:0000256" key="4">
    <source>
        <dbReference type="PROSITE-ProRule" id="PRU00076"/>
    </source>
</evidence>
<gene>
    <name evidence="7" type="ORF">URODEC1_LOCUS123574</name>
</gene>
<evidence type="ECO:0000256" key="5">
    <source>
        <dbReference type="SAM" id="SignalP"/>
    </source>
</evidence>
<dbReference type="Pfam" id="PF13947">
    <property type="entry name" value="GUB_WAK_bind"/>
    <property type="match status" value="1"/>
</dbReference>
<name>A0ABC9H9L6_9POAL</name>
<dbReference type="EMBL" id="CAXIPR030003202">
    <property type="protein sequence ID" value="CAM0150499.1"/>
    <property type="molecule type" value="Genomic_DNA"/>
</dbReference>
<feature type="chain" id="PRO_5044839998" description="EGF-like domain-containing protein" evidence="5">
    <location>
        <begin position="33"/>
        <end position="258"/>
    </location>
</feature>
<organism evidence="7 8">
    <name type="scientific">Urochloa decumbens</name>
    <dbReference type="NCBI Taxonomy" id="240449"/>
    <lineage>
        <taxon>Eukaryota</taxon>
        <taxon>Viridiplantae</taxon>
        <taxon>Streptophyta</taxon>
        <taxon>Embryophyta</taxon>
        <taxon>Tracheophyta</taxon>
        <taxon>Spermatophyta</taxon>
        <taxon>Magnoliopsida</taxon>
        <taxon>Liliopsida</taxon>
        <taxon>Poales</taxon>
        <taxon>Poaceae</taxon>
        <taxon>PACMAD clade</taxon>
        <taxon>Panicoideae</taxon>
        <taxon>Panicodae</taxon>
        <taxon>Paniceae</taxon>
        <taxon>Melinidinae</taxon>
        <taxon>Urochloa</taxon>
    </lineage>
</organism>
<dbReference type="SMART" id="SM00179">
    <property type="entry name" value="EGF_CA"/>
    <property type="match status" value="1"/>
</dbReference>
<evidence type="ECO:0000313" key="8">
    <source>
        <dbReference type="Proteomes" id="UP001497457"/>
    </source>
</evidence>
<feature type="signal peptide" evidence="5">
    <location>
        <begin position="1"/>
        <end position="32"/>
    </location>
</feature>
<evidence type="ECO:0000256" key="2">
    <source>
        <dbReference type="ARBA" id="ARBA00022729"/>
    </source>
</evidence>
<dbReference type="CDD" id="cd00054">
    <property type="entry name" value="EGF_CA"/>
    <property type="match status" value="1"/>
</dbReference>
<dbReference type="Gene3D" id="2.10.25.10">
    <property type="entry name" value="Laminin"/>
    <property type="match status" value="1"/>
</dbReference>
<dbReference type="AlphaFoldDB" id="A0ABC9H9L6"/>
<comment type="subcellular location">
    <subcellularLocation>
        <location evidence="1">Membrane</location>
        <topology evidence="1">Single-pass membrane protein</topology>
    </subcellularLocation>
</comment>
<sequence length="258" mass="27190">MMPRTSASAVLFPAAAAALLLMALQLSGSAAAAPPRAPVIGQPGCDTTCGNVSVPYPFGFGPSYCYWPGLNLTCDTSHHPPRLLLGDGTLRAQRGAGQVALQDLQPVNVFVAEVGWAEAEHNGLQDADEFLEVPLVLGWSVTRDLPRCGDDCNDNVTRKVCKSENSVPSCGDVLPGITCYCDDGYEGNPYITGGCQEIDECKLTSEENGCFFGECINTIGSSYECQCPAGTYGIPSFKGGCIKSSSTTGLYTQRCCTS</sequence>
<dbReference type="InterPro" id="IPR000742">
    <property type="entry name" value="EGF"/>
</dbReference>
<dbReference type="InterPro" id="IPR025287">
    <property type="entry name" value="WAK_GUB"/>
</dbReference>
<dbReference type="Proteomes" id="UP001497457">
    <property type="component" value="Unassembled WGS sequence"/>
</dbReference>
<comment type="caution">
    <text evidence="7">The sequence shown here is derived from an EMBL/GenBank/DDBJ whole genome shotgun (WGS) entry which is preliminary data.</text>
</comment>
<feature type="domain" description="EGF-like" evidence="6">
    <location>
        <begin position="197"/>
        <end position="238"/>
    </location>
</feature>
<evidence type="ECO:0000256" key="1">
    <source>
        <dbReference type="ARBA" id="ARBA00004167"/>
    </source>
</evidence>
<keyword evidence="4" id="KW-0245">EGF-like domain</keyword>
<dbReference type="PROSITE" id="PS50026">
    <property type="entry name" value="EGF_3"/>
    <property type="match status" value="1"/>
</dbReference>
<keyword evidence="3" id="KW-1015">Disulfide bond</keyword>
<evidence type="ECO:0000313" key="7">
    <source>
        <dbReference type="EMBL" id="CAM0150499.1"/>
    </source>
</evidence>
<reference evidence="7 8" key="1">
    <citation type="submission" date="2024-10" db="EMBL/GenBank/DDBJ databases">
        <authorList>
            <person name="Ryan C."/>
        </authorList>
    </citation>
    <scope>NUCLEOTIDE SEQUENCE [LARGE SCALE GENOMIC DNA]</scope>
</reference>
<accession>A0ABC9H9L6</accession>
<dbReference type="GO" id="GO:0016020">
    <property type="term" value="C:membrane"/>
    <property type="evidence" value="ECO:0007669"/>
    <property type="project" value="UniProtKB-SubCell"/>
</dbReference>
<proteinExistence type="predicted"/>